<keyword evidence="2" id="KW-0472">Membrane</keyword>
<evidence type="ECO:0000256" key="1">
    <source>
        <dbReference type="ARBA" id="ARBA00006464"/>
    </source>
</evidence>
<dbReference type="RefSeq" id="WP_269926344.1">
    <property type="nucleotide sequence ID" value="NZ_JAMKBJ010000006.1"/>
</dbReference>
<dbReference type="AlphaFoldDB" id="A0A9X3LH21"/>
<feature type="domain" description="Bacterial sugar transferase" evidence="3">
    <location>
        <begin position="14"/>
        <end position="188"/>
    </location>
</feature>
<accession>A0A9X3LH21</accession>
<dbReference type="EMBL" id="JAMKBJ010000006">
    <property type="protein sequence ID" value="MCZ8537250.1"/>
    <property type="molecule type" value="Genomic_DNA"/>
</dbReference>
<gene>
    <name evidence="4" type="ORF">M9R32_08670</name>
</gene>
<dbReference type="GO" id="GO:0016780">
    <property type="term" value="F:phosphotransferase activity, for other substituted phosphate groups"/>
    <property type="evidence" value="ECO:0007669"/>
    <property type="project" value="TreeGrafter"/>
</dbReference>
<name>A0A9X3LH21_9BACL</name>
<comment type="similarity">
    <text evidence="1">Belongs to the bacterial sugar transferase family.</text>
</comment>
<protein>
    <submittedName>
        <fullName evidence="4">Sugar transferase</fullName>
    </submittedName>
</protein>
<keyword evidence="2" id="KW-0812">Transmembrane</keyword>
<dbReference type="Proteomes" id="UP001152173">
    <property type="component" value="Unassembled WGS sequence"/>
</dbReference>
<evidence type="ECO:0000256" key="2">
    <source>
        <dbReference type="SAM" id="Phobius"/>
    </source>
</evidence>
<comment type="caution">
    <text evidence="4">The sequence shown here is derived from an EMBL/GenBank/DDBJ whole genome shotgun (WGS) entry which is preliminary data.</text>
</comment>
<keyword evidence="4" id="KW-0808">Transferase</keyword>
<organism evidence="4 5">
    <name type="scientific">Paenisporosarcina quisquiliarum</name>
    <dbReference type="NCBI Taxonomy" id="365346"/>
    <lineage>
        <taxon>Bacteria</taxon>
        <taxon>Bacillati</taxon>
        <taxon>Bacillota</taxon>
        <taxon>Bacilli</taxon>
        <taxon>Bacillales</taxon>
        <taxon>Caryophanaceae</taxon>
        <taxon>Paenisporosarcina</taxon>
    </lineage>
</organism>
<keyword evidence="5" id="KW-1185">Reference proteome</keyword>
<keyword evidence="2" id="KW-1133">Transmembrane helix</keyword>
<feature type="transmembrane region" description="Helical" evidence="2">
    <location>
        <begin position="21"/>
        <end position="40"/>
    </location>
</feature>
<sequence>MKISKVGFYRSFFKRPMDFMLALIAIIVLSPVFFVVAILVRTKLGSPVLFKQKRPGLNEEIFIMYKFRTMTEERDWKNELLPDSVRLTNFGKFLRSTSLDELPELFNILKGDMAVIGPRPLLVQYLPLYNKVQKRRHEVRPGLSGLAQVSGRNAISWENKFDLDVKYVENVSFIGDWKIILATFKKVLYREGISSISNETMETFNGTKKGSTKI</sequence>
<dbReference type="Pfam" id="PF02397">
    <property type="entry name" value="Bac_transf"/>
    <property type="match status" value="1"/>
</dbReference>
<evidence type="ECO:0000259" key="3">
    <source>
        <dbReference type="Pfam" id="PF02397"/>
    </source>
</evidence>
<evidence type="ECO:0000313" key="5">
    <source>
        <dbReference type="Proteomes" id="UP001152173"/>
    </source>
</evidence>
<reference evidence="4" key="1">
    <citation type="submission" date="2022-05" db="EMBL/GenBank/DDBJ databases">
        <authorList>
            <person name="Colautti A."/>
            <person name="Iacumin L."/>
        </authorList>
    </citation>
    <scope>NUCLEOTIDE SEQUENCE</scope>
    <source>
        <strain evidence="4">SK 55</strain>
    </source>
</reference>
<dbReference type="PANTHER" id="PTHR30576:SF8">
    <property type="entry name" value="UNDECAPRENYL-PHOSPHATE GALACTOSE PHOSPHOTRANSFERASE"/>
    <property type="match status" value="1"/>
</dbReference>
<proteinExistence type="inferred from homology"/>
<dbReference type="PANTHER" id="PTHR30576">
    <property type="entry name" value="COLANIC BIOSYNTHESIS UDP-GLUCOSE LIPID CARRIER TRANSFERASE"/>
    <property type="match status" value="1"/>
</dbReference>
<dbReference type="InterPro" id="IPR003362">
    <property type="entry name" value="Bact_transf"/>
</dbReference>
<evidence type="ECO:0000313" key="4">
    <source>
        <dbReference type="EMBL" id="MCZ8537250.1"/>
    </source>
</evidence>